<keyword evidence="3" id="KW-0804">Transcription</keyword>
<dbReference type="AlphaFoldDB" id="A0A0F8XWF0"/>
<evidence type="ECO:0000313" key="5">
    <source>
        <dbReference type="EMBL" id="KKK73298.1"/>
    </source>
</evidence>
<organism evidence="5">
    <name type="scientific">marine sediment metagenome</name>
    <dbReference type="NCBI Taxonomy" id="412755"/>
    <lineage>
        <taxon>unclassified sequences</taxon>
        <taxon>metagenomes</taxon>
        <taxon>ecological metagenomes</taxon>
    </lineage>
</organism>
<sequence>MSSQAKNIPLYQVVKDHILALIKSGNWPTDKRLPSESELVEEFTVSRMTANRALRELTAEGY</sequence>
<protein>
    <recommendedName>
        <fullName evidence="4">HTH gntR-type domain-containing protein</fullName>
    </recommendedName>
</protein>
<dbReference type="SUPFAM" id="SSF46785">
    <property type="entry name" value="Winged helix' DNA-binding domain"/>
    <property type="match status" value="1"/>
</dbReference>
<dbReference type="CDD" id="cd07377">
    <property type="entry name" value="WHTH_GntR"/>
    <property type="match status" value="1"/>
</dbReference>
<dbReference type="PANTHER" id="PTHR44846">
    <property type="entry name" value="MANNOSYL-D-GLYCERATE TRANSPORT/METABOLISM SYSTEM REPRESSOR MNGR-RELATED"/>
    <property type="match status" value="1"/>
</dbReference>
<gene>
    <name evidence="5" type="ORF">LCGC14_2895220</name>
</gene>
<dbReference type="InterPro" id="IPR000524">
    <property type="entry name" value="Tscrpt_reg_HTH_GntR"/>
</dbReference>
<dbReference type="PROSITE" id="PS50949">
    <property type="entry name" value="HTH_GNTR"/>
    <property type="match status" value="1"/>
</dbReference>
<dbReference type="Pfam" id="PF00392">
    <property type="entry name" value="GntR"/>
    <property type="match status" value="1"/>
</dbReference>
<dbReference type="InterPro" id="IPR050679">
    <property type="entry name" value="Bact_HTH_transcr_reg"/>
</dbReference>
<evidence type="ECO:0000256" key="2">
    <source>
        <dbReference type="ARBA" id="ARBA00023125"/>
    </source>
</evidence>
<accession>A0A0F8XWF0</accession>
<dbReference type="EMBL" id="LAZR01056845">
    <property type="protein sequence ID" value="KKK73298.1"/>
    <property type="molecule type" value="Genomic_DNA"/>
</dbReference>
<name>A0A0F8XWF0_9ZZZZ</name>
<evidence type="ECO:0000256" key="1">
    <source>
        <dbReference type="ARBA" id="ARBA00023015"/>
    </source>
</evidence>
<proteinExistence type="predicted"/>
<dbReference type="GO" id="GO:0003700">
    <property type="term" value="F:DNA-binding transcription factor activity"/>
    <property type="evidence" value="ECO:0007669"/>
    <property type="project" value="InterPro"/>
</dbReference>
<feature type="non-terminal residue" evidence="5">
    <location>
        <position position="62"/>
    </location>
</feature>
<keyword evidence="2" id="KW-0238">DNA-binding</keyword>
<evidence type="ECO:0000259" key="4">
    <source>
        <dbReference type="PROSITE" id="PS50949"/>
    </source>
</evidence>
<reference evidence="5" key="1">
    <citation type="journal article" date="2015" name="Nature">
        <title>Complex archaea that bridge the gap between prokaryotes and eukaryotes.</title>
        <authorList>
            <person name="Spang A."/>
            <person name="Saw J.H."/>
            <person name="Jorgensen S.L."/>
            <person name="Zaremba-Niedzwiedzka K."/>
            <person name="Martijn J."/>
            <person name="Lind A.E."/>
            <person name="van Eijk R."/>
            <person name="Schleper C."/>
            <person name="Guy L."/>
            <person name="Ettema T.J."/>
        </authorList>
    </citation>
    <scope>NUCLEOTIDE SEQUENCE</scope>
</reference>
<comment type="caution">
    <text evidence="5">The sequence shown here is derived from an EMBL/GenBank/DDBJ whole genome shotgun (WGS) entry which is preliminary data.</text>
</comment>
<dbReference type="InterPro" id="IPR036388">
    <property type="entry name" value="WH-like_DNA-bd_sf"/>
</dbReference>
<dbReference type="Gene3D" id="1.10.10.10">
    <property type="entry name" value="Winged helix-like DNA-binding domain superfamily/Winged helix DNA-binding domain"/>
    <property type="match status" value="1"/>
</dbReference>
<evidence type="ECO:0000256" key="3">
    <source>
        <dbReference type="ARBA" id="ARBA00023163"/>
    </source>
</evidence>
<feature type="domain" description="HTH gntR-type" evidence="4">
    <location>
        <begin position="8"/>
        <end position="62"/>
    </location>
</feature>
<dbReference type="GO" id="GO:0003677">
    <property type="term" value="F:DNA binding"/>
    <property type="evidence" value="ECO:0007669"/>
    <property type="project" value="UniProtKB-KW"/>
</dbReference>
<dbReference type="SMART" id="SM00345">
    <property type="entry name" value="HTH_GNTR"/>
    <property type="match status" value="1"/>
</dbReference>
<keyword evidence="1" id="KW-0805">Transcription regulation</keyword>
<dbReference type="PANTHER" id="PTHR44846:SF16">
    <property type="entry name" value="TRANSCRIPTIONAL REGULATOR PHNF-RELATED"/>
    <property type="match status" value="1"/>
</dbReference>
<dbReference type="InterPro" id="IPR036390">
    <property type="entry name" value="WH_DNA-bd_sf"/>
</dbReference>
<dbReference type="PRINTS" id="PR00035">
    <property type="entry name" value="HTHGNTR"/>
</dbReference>